<dbReference type="EMBL" id="LAZR01003568">
    <property type="protein sequence ID" value="KKN16963.1"/>
    <property type="molecule type" value="Genomic_DNA"/>
</dbReference>
<proteinExistence type="predicted"/>
<accession>A0A0F9RI64</accession>
<protein>
    <submittedName>
        <fullName evidence="1">Uncharacterized protein</fullName>
    </submittedName>
</protein>
<evidence type="ECO:0000313" key="1">
    <source>
        <dbReference type="EMBL" id="KKN16963.1"/>
    </source>
</evidence>
<reference evidence="1" key="1">
    <citation type="journal article" date="2015" name="Nature">
        <title>Complex archaea that bridge the gap between prokaryotes and eukaryotes.</title>
        <authorList>
            <person name="Spang A."/>
            <person name="Saw J.H."/>
            <person name="Jorgensen S.L."/>
            <person name="Zaremba-Niedzwiedzka K."/>
            <person name="Martijn J."/>
            <person name="Lind A.E."/>
            <person name="van Eijk R."/>
            <person name="Schleper C."/>
            <person name="Guy L."/>
            <person name="Ettema T.J."/>
        </authorList>
    </citation>
    <scope>NUCLEOTIDE SEQUENCE</scope>
</reference>
<sequence length="415" mass="46646">MTYWTAGYPYTFPILWIWPPDAPFQIQVLVAFASDPFDAAPVWTDITRDVQNITIKRGRQTELARMEAGTATIQLKNHQGNYWPNNASGAYFPNVLPGKKVQIRATYAGVPYYLYTGFAAGWPPKWLSKTGGQNPIVSIKCVDLIKNMSNFDLNTVGYAQEASGTRVDNVLDDIAWPAGLRAVDPGQETIQASGAIADEKAMTHLFLVQDSEYGIFYIAGNGDVTFEDRAHRFVAPHTVSQAIFGDDLGENYYADLVPEYDDEFIFNDIRITRDGGTQQVETDAASKTAYGTRTHSKTGLLMLTDPEAKDQAGYKLRLYKDPVLRARSLKILGARDPDRLWPKVLGYDISTRITVRRNEASMDEDYFIEGVSHQIDLQNLKWQTSWQLSNATDQMFWILGLAGYSEMGETTWLAW</sequence>
<comment type="caution">
    <text evidence="1">The sequence shown here is derived from an EMBL/GenBank/DDBJ whole genome shotgun (WGS) entry which is preliminary data.</text>
</comment>
<name>A0A0F9RI64_9ZZZZ</name>
<gene>
    <name evidence="1" type="ORF">LCGC14_0970800</name>
</gene>
<organism evidence="1">
    <name type="scientific">marine sediment metagenome</name>
    <dbReference type="NCBI Taxonomy" id="412755"/>
    <lineage>
        <taxon>unclassified sequences</taxon>
        <taxon>metagenomes</taxon>
        <taxon>ecological metagenomes</taxon>
    </lineage>
</organism>
<dbReference type="AlphaFoldDB" id="A0A0F9RI64"/>